<dbReference type="AlphaFoldDB" id="A0A1F8ELS9"/>
<dbReference type="Proteomes" id="UP000177117">
    <property type="component" value="Unassembled WGS sequence"/>
</dbReference>
<keyword evidence="1" id="KW-1133">Transmembrane helix</keyword>
<evidence type="ECO:0000256" key="1">
    <source>
        <dbReference type="SAM" id="Phobius"/>
    </source>
</evidence>
<comment type="caution">
    <text evidence="2">The sequence shown here is derived from an EMBL/GenBank/DDBJ whole genome shotgun (WGS) entry which is preliminary data.</text>
</comment>
<sequence length="214" mass="24952">MRHRLKKVSITVSIFIVLTLIFINSSWYKSNFPECTYTEEILEISPELKNIQLYLEKDAILVKGIYPPFKDVKCMSNLGPLDNELWGEPHQMIYGRSGEVFHKGEYLTIEKIIAAWKHGLEAIEGHGPTFYLVLRDKEGILYRLAFADLMPEESYKIKVVLSYYNGQNKYLTSMYFRNYYSCNYYNKDSDGNFDRDLIGNLIVNPRCSIIPQSN</sequence>
<evidence type="ECO:0000313" key="2">
    <source>
        <dbReference type="EMBL" id="OGN01300.1"/>
    </source>
</evidence>
<dbReference type="EMBL" id="MGJD01000007">
    <property type="protein sequence ID" value="OGN01300.1"/>
    <property type="molecule type" value="Genomic_DNA"/>
</dbReference>
<gene>
    <name evidence="2" type="ORF">A2650_04720</name>
</gene>
<protein>
    <submittedName>
        <fullName evidence="2">Uncharacterized protein</fullName>
    </submittedName>
</protein>
<evidence type="ECO:0000313" key="3">
    <source>
        <dbReference type="Proteomes" id="UP000177117"/>
    </source>
</evidence>
<reference evidence="2 3" key="1">
    <citation type="journal article" date="2016" name="Nat. Commun.">
        <title>Thousands of microbial genomes shed light on interconnected biogeochemical processes in an aquifer system.</title>
        <authorList>
            <person name="Anantharaman K."/>
            <person name="Brown C.T."/>
            <person name="Hug L.A."/>
            <person name="Sharon I."/>
            <person name="Castelle C.J."/>
            <person name="Probst A.J."/>
            <person name="Thomas B.C."/>
            <person name="Singh A."/>
            <person name="Wilkins M.J."/>
            <person name="Karaoz U."/>
            <person name="Brodie E.L."/>
            <person name="Williams K.H."/>
            <person name="Hubbard S.S."/>
            <person name="Banfield J.F."/>
        </authorList>
    </citation>
    <scope>NUCLEOTIDE SEQUENCE [LARGE SCALE GENOMIC DNA]</scope>
</reference>
<keyword evidence="1" id="KW-0812">Transmembrane</keyword>
<keyword evidence="1" id="KW-0472">Membrane</keyword>
<feature type="transmembrane region" description="Helical" evidence="1">
    <location>
        <begin position="7"/>
        <end position="28"/>
    </location>
</feature>
<name>A0A1F8ELS9_9BACT</name>
<organism evidence="2 3">
    <name type="scientific">Candidatus Yanofskybacteria bacterium RIFCSPHIGHO2_01_FULL_41_53</name>
    <dbReference type="NCBI Taxonomy" id="1802663"/>
    <lineage>
        <taxon>Bacteria</taxon>
        <taxon>Candidatus Yanofskyibacteriota</taxon>
    </lineage>
</organism>
<proteinExistence type="predicted"/>
<accession>A0A1F8ELS9</accession>